<accession>A0A381QUM3</accession>
<evidence type="ECO:0000313" key="2">
    <source>
        <dbReference type="EMBL" id="SUZ83091.1"/>
    </source>
</evidence>
<feature type="domain" description="PD-(D/E)XK endonuclease-like" evidence="1">
    <location>
        <begin position="33"/>
        <end position="106"/>
    </location>
</feature>
<feature type="non-terminal residue" evidence="2">
    <location>
        <position position="110"/>
    </location>
</feature>
<sequence>MLLNAVNRCHVCIPLIALGIGGMTIEEGFRAHQLSPSSWNRFEECPRKYWLSRQGLPRKVSMPASMGNAIHNSVEDLCNLDLTGKDDEETGWLPPTTREVLDRHWQIEHD</sequence>
<gene>
    <name evidence="2" type="ORF">METZ01_LOCUS35945</name>
</gene>
<dbReference type="InterPro" id="IPR038726">
    <property type="entry name" value="PDDEXK_AddAB-type"/>
</dbReference>
<organism evidence="2">
    <name type="scientific">marine metagenome</name>
    <dbReference type="NCBI Taxonomy" id="408172"/>
    <lineage>
        <taxon>unclassified sequences</taxon>
        <taxon>metagenomes</taxon>
        <taxon>ecological metagenomes</taxon>
    </lineage>
</organism>
<dbReference type="Pfam" id="PF12705">
    <property type="entry name" value="PDDEXK_1"/>
    <property type="match status" value="1"/>
</dbReference>
<reference evidence="2" key="1">
    <citation type="submission" date="2018-05" db="EMBL/GenBank/DDBJ databases">
        <authorList>
            <person name="Lanie J.A."/>
            <person name="Ng W.-L."/>
            <person name="Kazmierczak K.M."/>
            <person name="Andrzejewski T.M."/>
            <person name="Davidsen T.M."/>
            <person name="Wayne K.J."/>
            <person name="Tettelin H."/>
            <person name="Glass J.I."/>
            <person name="Rusch D."/>
            <person name="Podicherti R."/>
            <person name="Tsui H.-C.T."/>
            <person name="Winkler M.E."/>
        </authorList>
    </citation>
    <scope>NUCLEOTIDE SEQUENCE</scope>
</reference>
<evidence type="ECO:0000259" key="1">
    <source>
        <dbReference type="Pfam" id="PF12705"/>
    </source>
</evidence>
<proteinExistence type="predicted"/>
<dbReference type="AlphaFoldDB" id="A0A381QUM3"/>
<protein>
    <recommendedName>
        <fullName evidence="1">PD-(D/E)XK endonuclease-like domain-containing protein</fullName>
    </recommendedName>
</protein>
<dbReference type="EMBL" id="UINC01001536">
    <property type="protein sequence ID" value="SUZ83091.1"/>
    <property type="molecule type" value="Genomic_DNA"/>
</dbReference>
<name>A0A381QUM3_9ZZZZ</name>